<comment type="catalytic activity">
    <reaction evidence="4">
        <text>chorismate = 3-[(1-carboxyvinyl)-oxy]benzoate + H2O</text>
        <dbReference type="Rhea" id="RHEA:40051"/>
        <dbReference type="ChEBI" id="CHEBI:15377"/>
        <dbReference type="ChEBI" id="CHEBI:29748"/>
        <dbReference type="ChEBI" id="CHEBI:76981"/>
        <dbReference type="EC" id="4.2.1.151"/>
    </reaction>
</comment>
<dbReference type="EC" id="4.2.1.151" evidence="4"/>
<keyword evidence="6" id="KW-1185">Reference proteome</keyword>
<proteinExistence type="inferred from homology"/>
<evidence type="ECO:0000256" key="2">
    <source>
        <dbReference type="ARBA" id="ARBA00022428"/>
    </source>
</evidence>
<sequence>MVRVGEILYTNVHPFFFYMDREALSAHSRFIPSIPARLNDAMANGEIDVGAISSFAYGKQYEDLILMPNLAVASHGPVGSIFLFSRAPIEDLDGKSIALTHSSATSSHLLKIILRRFYGHRNIDYTTMAPVYQDMLENHDACLLIGDDAIQANWREHEQMYVYDLGERWYHFTRMPMTFAVFAMRKQSLAEEPQALQALHDDWKKSEERARADGYEELAHAVVADHGGNIPFWQDYFKTLQHQFTRVEQRGLLHFYRLAHEEGYLPNHVDRLSVWDIGMGIHSIH</sequence>
<dbReference type="OrthoDB" id="9810112at2"/>
<dbReference type="PANTHER" id="PTHR37690">
    <property type="entry name" value="CHORISMATE DEHYDRATASE"/>
    <property type="match status" value="1"/>
</dbReference>
<evidence type="ECO:0000313" key="6">
    <source>
        <dbReference type="Proteomes" id="UP000198853"/>
    </source>
</evidence>
<dbReference type="Pfam" id="PF02621">
    <property type="entry name" value="VitK2_biosynth"/>
    <property type="match status" value="1"/>
</dbReference>
<dbReference type="RefSeq" id="WP_090395646.1">
    <property type="nucleotide sequence ID" value="NZ_FNEN01000001.1"/>
</dbReference>
<evidence type="ECO:0000256" key="3">
    <source>
        <dbReference type="ARBA" id="ARBA00023239"/>
    </source>
</evidence>
<dbReference type="InterPro" id="IPR003773">
    <property type="entry name" value="Menaquinone_biosynth"/>
</dbReference>
<dbReference type="SUPFAM" id="SSF53850">
    <property type="entry name" value="Periplasmic binding protein-like II"/>
    <property type="match status" value="1"/>
</dbReference>
<dbReference type="GO" id="GO:0009234">
    <property type="term" value="P:menaquinone biosynthetic process"/>
    <property type="evidence" value="ECO:0007669"/>
    <property type="project" value="UniProtKB-UniRule"/>
</dbReference>
<organism evidence="5 6">
    <name type="scientific">Natribacillus halophilus</name>
    <dbReference type="NCBI Taxonomy" id="549003"/>
    <lineage>
        <taxon>Bacteria</taxon>
        <taxon>Bacillati</taxon>
        <taxon>Bacillota</taxon>
        <taxon>Bacilli</taxon>
        <taxon>Bacillales</taxon>
        <taxon>Bacillaceae</taxon>
        <taxon>Natribacillus</taxon>
    </lineage>
</organism>
<comment type="similarity">
    <text evidence="4">Belongs to the MqnA/MqnD family. MqnA subfamily.</text>
</comment>
<evidence type="ECO:0000256" key="4">
    <source>
        <dbReference type="HAMAP-Rule" id="MF_00995"/>
    </source>
</evidence>
<dbReference type="PANTHER" id="PTHR37690:SF1">
    <property type="entry name" value="CHORISMATE DEHYDRATASE"/>
    <property type="match status" value="1"/>
</dbReference>
<dbReference type="UniPathway" id="UPA00079"/>
<reference evidence="5 6" key="1">
    <citation type="submission" date="2016-10" db="EMBL/GenBank/DDBJ databases">
        <authorList>
            <person name="de Groot N.N."/>
        </authorList>
    </citation>
    <scope>NUCLEOTIDE SEQUENCE [LARGE SCALE GENOMIC DNA]</scope>
    <source>
        <strain evidence="5 6">DSM 21771</strain>
    </source>
</reference>
<accession>A0A1G8JCT5</accession>
<dbReference type="InterPro" id="IPR030868">
    <property type="entry name" value="MqnA"/>
</dbReference>
<dbReference type="GO" id="GO:0016836">
    <property type="term" value="F:hydro-lyase activity"/>
    <property type="evidence" value="ECO:0007669"/>
    <property type="project" value="UniProtKB-UniRule"/>
</dbReference>
<evidence type="ECO:0000256" key="1">
    <source>
        <dbReference type="ARBA" id="ARBA00004863"/>
    </source>
</evidence>
<comment type="function">
    <text evidence="4">Catalyzes the dehydration of chorismate into 3-[(1-carboxyvinyl)oxy]benzoate, a step in the biosynthesis of menaquinone (MK, vitamin K2).</text>
</comment>
<dbReference type="Gene3D" id="3.40.190.10">
    <property type="entry name" value="Periplasmic binding protein-like II"/>
    <property type="match status" value="2"/>
</dbReference>
<keyword evidence="3 4" id="KW-0456">Lyase</keyword>
<dbReference type="CDD" id="cd13634">
    <property type="entry name" value="PBP2_Sco4506"/>
    <property type="match status" value="1"/>
</dbReference>
<comment type="pathway">
    <text evidence="1 4">Quinol/quinone metabolism; menaquinone biosynthesis.</text>
</comment>
<dbReference type="EMBL" id="FNEN01000001">
    <property type="protein sequence ID" value="SDI28891.1"/>
    <property type="molecule type" value="Genomic_DNA"/>
</dbReference>
<evidence type="ECO:0000313" key="5">
    <source>
        <dbReference type="EMBL" id="SDI28891.1"/>
    </source>
</evidence>
<keyword evidence="2 4" id="KW-0474">Menaquinone biosynthesis</keyword>
<dbReference type="HAMAP" id="MF_00995">
    <property type="entry name" value="MqnA"/>
    <property type="match status" value="1"/>
</dbReference>
<dbReference type="Proteomes" id="UP000198853">
    <property type="component" value="Unassembled WGS sequence"/>
</dbReference>
<name>A0A1G8JCT5_9BACI</name>
<dbReference type="AlphaFoldDB" id="A0A1G8JCT5"/>
<gene>
    <name evidence="4" type="primary">mqnA</name>
    <name evidence="5" type="ORF">SAMN04488123_101159</name>
</gene>
<protein>
    <recommendedName>
        <fullName evidence="4">Chorismate dehydratase</fullName>
        <ecNumber evidence="4">4.2.1.151</ecNumber>
    </recommendedName>
    <alternativeName>
        <fullName evidence="4">Menaquinone biosynthetic enzyme MqnA</fullName>
    </alternativeName>
</protein>